<name>A0A7R7HYQ7_9ACTN</name>
<dbReference type="PANTHER" id="PTHR42681:SF1">
    <property type="entry name" value="MALONYL-COA-ACYL CARRIER PROTEIN TRANSACYLASE, MITOCHONDRIAL"/>
    <property type="match status" value="1"/>
</dbReference>
<dbReference type="PANTHER" id="PTHR42681">
    <property type="entry name" value="MALONYL-COA-ACYL CARRIER PROTEIN TRANSACYLASE, MITOCHONDRIAL"/>
    <property type="match status" value="1"/>
</dbReference>
<sequence>MQGLTAILFPDQGAYRPGALAALRRRSAAAAWALERISVAAEGRLDPLLADDPGHSADELAAADPGLLQLAIFAASVATWAANEGEVPAGSVLMGHGLGEIAALTCAGGFSVKDGTRIVVARSEALAQLGTWRGGMVALGLDAARTAAAIRLVDDPTLAVASMNTPTQTVVSGSDFALSKLSELARGVEVDCARLPAPYAFHSPLMARAVDPFRAELGGIRPGPLQHRVYSPLLGRYVLDNDDLGGLLVDQFLCPVNLLAAAQDLSIRGVRNYVECGVGRTTIGLVRQCVPVTRATTWDDEAPAAAEERPAGGAGGGSVPVAPHSTLFDGSTAADAERIDASAADIVASVVHRATAGPPVSPAVRPGPGRMPVPAAGRFTAAPVPTTGFLPAR</sequence>
<dbReference type="Gene3D" id="3.30.70.250">
    <property type="entry name" value="Malonyl-CoA ACP transacylase, ACP-binding"/>
    <property type="match status" value="1"/>
</dbReference>
<dbReference type="InterPro" id="IPR014043">
    <property type="entry name" value="Acyl_transferase_dom"/>
</dbReference>
<dbReference type="SUPFAM" id="SSF52151">
    <property type="entry name" value="FabD/lysophospholipase-like"/>
    <property type="match status" value="1"/>
</dbReference>
<evidence type="ECO:0000256" key="4">
    <source>
        <dbReference type="ARBA" id="ARBA00048462"/>
    </source>
</evidence>
<evidence type="ECO:0000313" key="8">
    <source>
        <dbReference type="Proteomes" id="UP000611640"/>
    </source>
</evidence>
<keyword evidence="3" id="KW-0012">Acyltransferase</keyword>
<dbReference type="GO" id="GO:0006633">
    <property type="term" value="P:fatty acid biosynthetic process"/>
    <property type="evidence" value="ECO:0007669"/>
    <property type="project" value="TreeGrafter"/>
</dbReference>
<gene>
    <name evidence="7" type="ORF">Athai_40170</name>
</gene>
<accession>A0A7R7HYQ7</accession>
<dbReference type="InterPro" id="IPR016036">
    <property type="entry name" value="Malonyl_transacylase_ACP-bd"/>
</dbReference>
<dbReference type="AlphaFoldDB" id="A0A7R7HYQ7"/>
<comment type="catalytic activity">
    <reaction evidence="4">
        <text>holo-[ACP] + malonyl-CoA = malonyl-[ACP] + CoA</text>
        <dbReference type="Rhea" id="RHEA:41792"/>
        <dbReference type="Rhea" id="RHEA-COMP:9623"/>
        <dbReference type="Rhea" id="RHEA-COMP:9685"/>
        <dbReference type="ChEBI" id="CHEBI:57287"/>
        <dbReference type="ChEBI" id="CHEBI:57384"/>
        <dbReference type="ChEBI" id="CHEBI:64479"/>
        <dbReference type="ChEBI" id="CHEBI:78449"/>
        <dbReference type="EC" id="2.3.1.39"/>
    </reaction>
</comment>
<dbReference type="SMART" id="SM00827">
    <property type="entry name" value="PKS_AT"/>
    <property type="match status" value="1"/>
</dbReference>
<evidence type="ECO:0000256" key="3">
    <source>
        <dbReference type="ARBA" id="ARBA00023315"/>
    </source>
</evidence>
<evidence type="ECO:0000256" key="5">
    <source>
        <dbReference type="SAM" id="MobiDB-lite"/>
    </source>
</evidence>
<dbReference type="EMBL" id="AP023355">
    <property type="protein sequence ID" value="BCJ36514.1"/>
    <property type="molecule type" value="Genomic_DNA"/>
</dbReference>
<feature type="domain" description="Malonyl-CoA:ACP transacylase (MAT)" evidence="6">
    <location>
        <begin position="8"/>
        <end position="368"/>
    </location>
</feature>
<protein>
    <recommendedName>
        <fullName evidence="1">[acyl-carrier-protein] S-malonyltransferase</fullName>
        <ecNumber evidence="1">2.3.1.39</ecNumber>
    </recommendedName>
</protein>
<keyword evidence="2" id="KW-0808">Transferase</keyword>
<proteinExistence type="predicted"/>
<feature type="region of interest" description="Disordered" evidence="5">
    <location>
        <begin position="300"/>
        <end position="326"/>
    </location>
</feature>
<dbReference type="InterPro" id="IPR016035">
    <property type="entry name" value="Acyl_Trfase/lysoPLipase"/>
</dbReference>
<dbReference type="RefSeq" id="WP_203962879.1">
    <property type="nucleotide sequence ID" value="NZ_AP023355.1"/>
</dbReference>
<dbReference type="InterPro" id="IPR050858">
    <property type="entry name" value="Mal-CoA-ACP_Trans/PKS_FabD"/>
</dbReference>
<dbReference type="Gene3D" id="3.40.366.10">
    <property type="entry name" value="Malonyl-Coenzyme A Acyl Carrier Protein, domain 2"/>
    <property type="match status" value="1"/>
</dbReference>
<keyword evidence="8" id="KW-1185">Reference proteome</keyword>
<evidence type="ECO:0000259" key="6">
    <source>
        <dbReference type="SMART" id="SM00827"/>
    </source>
</evidence>
<organism evidence="7 8">
    <name type="scientific">Actinocatenispora thailandica</name>
    <dbReference type="NCBI Taxonomy" id="227318"/>
    <lineage>
        <taxon>Bacteria</taxon>
        <taxon>Bacillati</taxon>
        <taxon>Actinomycetota</taxon>
        <taxon>Actinomycetes</taxon>
        <taxon>Micromonosporales</taxon>
        <taxon>Micromonosporaceae</taxon>
        <taxon>Actinocatenispora</taxon>
    </lineage>
</organism>
<dbReference type="GO" id="GO:0004314">
    <property type="term" value="F:[acyl-carrier-protein] S-malonyltransferase activity"/>
    <property type="evidence" value="ECO:0007669"/>
    <property type="project" value="UniProtKB-EC"/>
</dbReference>
<dbReference type="EC" id="2.3.1.39" evidence="1"/>
<dbReference type="KEGG" id="atl:Athai_40170"/>
<dbReference type="SUPFAM" id="SSF55048">
    <property type="entry name" value="Probable ACP-binding domain of malonyl-CoA ACP transacylase"/>
    <property type="match status" value="1"/>
</dbReference>
<evidence type="ECO:0000256" key="2">
    <source>
        <dbReference type="ARBA" id="ARBA00022679"/>
    </source>
</evidence>
<evidence type="ECO:0000256" key="1">
    <source>
        <dbReference type="ARBA" id="ARBA00013258"/>
    </source>
</evidence>
<dbReference type="InterPro" id="IPR001227">
    <property type="entry name" value="Ac_transferase_dom_sf"/>
</dbReference>
<reference evidence="7 8" key="1">
    <citation type="submission" date="2020-08" db="EMBL/GenBank/DDBJ databases">
        <title>Whole genome shotgun sequence of Actinocatenispora thailandica NBRC 105041.</title>
        <authorList>
            <person name="Komaki H."/>
            <person name="Tamura T."/>
        </authorList>
    </citation>
    <scope>NUCLEOTIDE SEQUENCE [LARGE SCALE GENOMIC DNA]</scope>
    <source>
        <strain evidence="7 8">NBRC 105041</strain>
    </source>
</reference>
<dbReference type="Proteomes" id="UP000611640">
    <property type="component" value="Chromosome"/>
</dbReference>
<dbReference type="Pfam" id="PF00698">
    <property type="entry name" value="Acyl_transf_1"/>
    <property type="match status" value="1"/>
</dbReference>
<evidence type="ECO:0000313" key="7">
    <source>
        <dbReference type="EMBL" id="BCJ36514.1"/>
    </source>
</evidence>